<dbReference type="EMBL" id="BK032631">
    <property type="protein sequence ID" value="DAF52234.1"/>
    <property type="molecule type" value="Genomic_DNA"/>
</dbReference>
<dbReference type="InterPro" id="IPR056909">
    <property type="entry name" value="SU10_portal"/>
</dbReference>
<name>A0A8S5SNT6_9CAUD</name>
<reference evidence="1" key="1">
    <citation type="journal article" date="2021" name="Proc. Natl. Acad. Sci. U.S.A.">
        <title>A Catalog of Tens of Thousands of Viruses from Human Metagenomes Reveals Hidden Associations with Chronic Diseases.</title>
        <authorList>
            <person name="Tisza M.J."/>
            <person name="Buck C.B."/>
        </authorList>
    </citation>
    <scope>NUCLEOTIDE SEQUENCE</scope>
    <source>
        <strain evidence="1">CtIKM86</strain>
    </source>
</reference>
<accession>A0A8S5SNT6</accession>
<proteinExistence type="predicted"/>
<evidence type="ECO:0000313" key="1">
    <source>
        <dbReference type="EMBL" id="DAF52234.1"/>
    </source>
</evidence>
<dbReference type="Pfam" id="PF23899">
    <property type="entry name" value="SU10_portal"/>
    <property type="match status" value="1"/>
</dbReference>
<organism evidence="1">
    <name type="scientific">Podoviridae sp. ctIKM86</name>
    <dbReference type="NCBI Taxonomy" id="2827729"/>
    <lineage>
        <taxon>Viruses</taxon>
        <taxon>Duplodnaviria</taxon>
        <taxon>Heunggongvirae</taxon>
        <taxon>Uroviricota</taxon>
        <taxon>Caudoviricetes</taxon>
    </lineage>
</organism>
<sequence length="738" mass="83099">MTDNDLMQPKKITDWENEPTVEVLKRDLEASKQAHSVQTAKIIKWNDVRNVTGKSKPPKVKGRSSVQPKLVRRQAEWRYPALSEPFLNSDKIFQVNPRTFEDLEAAKQNELLLNYQFDTKLNKVKFIDEYVRTVVDEGTCIIQVGWDRVTTKEKQVVPVYSYYPVNDEPTMQMLNNAMQLKQTNPREYEEKLDDVVKASIEYSQQNGGEPVIAEEVGSQEILVDKVLDNKPTLEILNTMNVYVDPTCNGDVDKALFIIKSFETNQAECKKAGIYSNLDKVNWSGNNPNSDGDHFTNSEENFNEDLIRKKVVAYEYWGFYDIHKNGTLVPIVATWIGPVMIRMEENPFPDGKLPFVIVQYLPVRNSVYGEPDSELLEENQQIMGAITRGMVDILGRSANAQQGFAKGMLDPLNKRRFENGEDYEFNPNLPPQSGYIEHTFNELPQSVLAYIQMLNADAEALTGVKSFSGGMSGDAYGQVAAGIQGAIDAATKRETAILRRLAYGVAEVGNKIIAMNAVFLSEKEVIRVTNKQFIAIKREDIKGNFDLKVDINTAEVDQAKAQDLGFMLQTLGPNMDPMITMKILAEIADLKRMPTLAEELRNYQPQPDPIEEAKRQLEVEEEKAKVNFINQRANKLIADTNKVNVETQQLASGSTQAFELAKQAAQARANQNLEITKALVKNRKPDEIQGNIDAGIGYNAISDKLANKGYSDNLLQYGNQATRPIKPFETNEKLMDPMA</sequence>
<protein>
    <submittedName>
        <fullName evidence="1">Portal protein</fullName>
    </submittedName>
</protein>